<organism evidence="3">
    <name type="scientific">Candidatus Caldatribacterium californiense</name>
    <dbReference type="NCBI Taxonomy" id="1454726"/>
    <lineage>
        <taxon>Bacteria</taxon>
        <taxon>Pseudomonadati</taxon>
        <taxon>Atribacterota</taxon>
        <taxon>Atribacteria</taxon>
        <taxon>Atribacterales</taxon>
        <taxon>Candidatus Caldatribacteriaceae</taxon>
        <taxon>Candidatus Caldatribacterium</taxon>
    </lineage>
</organism>
<proteinExistence type="inferred from homology"/>
<feature type="region of interest" description="Disordered" evidence="2">
    <location>
        <begin position="1"/>
        <end position="25"/>
    </location>
</feature>
<evidence type="ECO:0000256" key="2">
    <source>
        <dbReference type="SAM" id="MobiDB-lite"/>
    </source>
</evidence>
<accession>A0A7V3YES9</accession>
<evidence type="ECO:0000313" key="3">
    <source>
        <dbReference type="EMBL" id="HGI29792.1"/>
    </source>
</evidence>
<dbReference type="InterPro" id="IPR009620">
    <property type="entry name" value="UPF0236"/>
</dbReference>
<comment type="caution">
    <text evidence="3">The sequence shown here is derived from an EMBL/GenBank/DDBJ whole genome shotgun (WGS) entry which is preliminary data.</text>
</comment>
<name>A0A7V3YES9_9BACT</name>
<dbReference type="EMBL" id="DTFV01000008">
    <property type="protein sequence ID" value="HGI29792.1"/>
    <property type="molecule type" value="Genomic_DNA"/>
</dbReference>
<reference evidence="3" key="1">
    <citation type="journal article" date="2020" name="mSystems">
        <title>Genome- and Community-Level Interaction Insights into Carbon Utilization and Element Cycling Functions of Hydrothermarchaeota in Hydrothermal Sediment.</title>
        <authorList>
            <person name="Zhou Z."/>
            <person name="Liu Y."/>
            <person name="Xu W."/>
            <person name="Pan J."/>
            <person name="Luo Z.H."/>
            <person name="Li M."/>
        </authorList>
    </citation>
    <scope>NUCLEOTIDE SEQUENCE [LARGE SCALE GENOMIC DNA]</scope>
    <source>
        <strain evidence="3">SpSt-747</strain>
    </source>
</reference>
<dbReference type="AlphaFoldDB" id="A0A7V3YES9"/>
<dbReference type="Pfam" id="PF06782">
    <property type="entry name" value="UPF0236"/>
    <property type="match status" value="1"/>
</dbReference>
<gene>
    <name evidence="3" type="ORF">ENV30_00495</name>
</gene>
<comment type="similarity">
    <text evidence="1">Belongs to the UPF0236 family.</text>
</comment>
<protein>
    <submittedName>
        <fullName evidence="3">Uncharacterized protein</fullName>
    </submittedName>
</protein>
<sequence>MPQGPSSPSLGMSPQGRTSYKHEDTRESLHLLDDQIGFGKKKRIDPLLKALILERATELSSQKAGRAILPQNQELTVSPEVVKRLVHHLRKEEKKAEEIPEKKW</sequence>
<evidence type="ECO:0000256" key="1">
    <source>
        <dbReference type="ARBA" id="ARBA00006539"/>
    </source>
</evidence>
<feature type="compositionally biased region" description="Polar residues" evidence="2">
    <location>
        <begin position="1"/>
        <end position="18"/>
    </location>
</feature>